<protein>
    <submittedName>
        <fullName evidence="1">Uncharacterized protein</fullName>
    </submittedName>
</protein>
<reference evidence="1" key="2">
    <citation type="journal article" date="2015" name="Data Brief">
        <title>Shoot transcriptome of the giant reed, Arundo donax.</title>
        <authorList>
            <person name="Barrero R.A."/>
            <person name="Guerrero F.D."/>
            <person name="Moolhuijzen P."/>
            <person name="Goolsby J.A."/>
            <person name="Tidwell J."/>
            <person name="Bellgard S.E."/>
            <person name="Bellgard M.I."/>
        </authorList>
    </citation>
    <scope>NUCLEOTIDE SEQUENCE</scope>
    <source>
        <tissue evidence="1">Shoot tissue taken approximately 20 cm above the soil surface</tissue>
    </source>
</reference>
<accession>A0A0A9D8A5</accession>
<name>A0A0A9D8A5_ARUDO</name>
<reference evidence="1" key="1">
    <citation type="submission" date="2014-09" db="EMBL/GenBank/DDBJ databases">
        <authorList>
            <person name="Magalhaes I.L.F."/>
            <person name="Oliveira U."/>
            <person name="Santos F.R."/>
            <person name="Vidigal T.H.D.A."/>
            <person name="Brescovit A.D."/>
            <person name="Santos A.J."/>
        </authorList>
    </citation>
    <scope>NUCLEOTIDE SEQUENCE</scope>
    <source>
        <tissue evidence="1">Shoot tissue taken approximately 20 cm above the soil surface</tissue>
    </source>
</reference>
<organism evidence="1">
    <name type="scientific">Arundo donax</name>
    <name type="common">Giant reed</name>
    <name type="synonym">Donax arundinaceus</name>
    <dbReference type="NCBI Taxonomy" id="35708"/>
    <lineage>
        <taxon>Eukaryota</taxon>
        <taxon>Viridiplantae</taxon>
        <taxon>Streptophyta</taxon>
        <taxon>Embryophyta</taxon>
        <taxon>Tracheophyta</taxon>
        <taxon>Spermatophyta</taxon>
        <taxon>Magnoliopsida</taxon>
        <taxon>Liliopsida</taxon>
        <taxon>Poales</taxon>
        <taxon>Poaceae</taxon>
        <taxon>PACMAD clade</taxon>
        <taxon>Arundinoideae</taxon>
        <taxon>Arundineae</taxon>
        <taxon>Arundo</taxon>
    </lineage>
</organism>
<evidence type="ECO:0000313" key="1">
    <source>
        <dbReference type="EMBL" id="JAD82923.1"/>
    </source>
</evidence>
<proteinExistence type="predicted"/>
<dbReference type="EMBL" id="GBRH01214972">
    <property type="protein sequence ID" value="JAD82923.1"/>
    <property type="molecule type" value="Transcribed_RNA"/>
</dbReference>
<sequence length="27" mass="3137">MVSKPGQTKLVSQQSLTEQMIEYLFHI</sequence>
<dbReference type="AlphaFoldDB" id="A0A0A9D8A5"/>